<feature type="compositionally biased region" description="Basic and acidic residues" evidence="1">
    <location>
        <begin position="33"/>
        <end position="50"/>
    </location>
</feature>
<sequence length="113" mass="12556">MHDLPAPDRLAQLRFLERVQTADLERTRRWIAAEEQRQQEKQQGEARRPPTPDWVIDYGLNRDGLPLAVHTGGCDMTGQRARGVDAGTARRALTEGVTACGHCRPDTALGVLD</sequence>
<name>A0A7K3QR95_9ACTN</name>
<evidence type="ECO:0000256" key="1">
    <source>
        <dbReference type="SAM" id="MobiDB-lite"/>
    </source>
</evidence>
<reference evidence="2 3" key="1">
    <citation type="submission" date="2020-01" db="EMBL/GenBank/DDBJ databases">
        <title>Insect and environment-associated Actinomycetes.</title>
        <authorList>
            <person name="Currrie C."/>
            <person name="Chevrette M."/>
            <person name="Carlson C."/>
            <person name="Stubbendieck R."/>
            <person name="Wendt-Pienkowski E."/>
        </authorList>
    </citation>
    <scope>NUCLEOTIDE SEQUENCE [LARGE SCALE GENOMIC DNA]</scope>
    <source>
        <strain evidence="2 3">SID7754</strain>
    </source>
</reference>
<organism evidence="2 3">
    <name type="scientific">Streptomyces bauhiniae</name>
    <dbReference type="NCBI Taxonomy" id="2340725"/>
    <lineage>
        <taxon>Bacteria</taxon>
        <taxon>Bacillati</taxon>
        <taxon>Actinomycetota</taxon>
        <taxon>Actinomycetes</taxon>
        <taxon>Kitasatosporales</taxon>
        <taxon>Streptomycetaceae</taxon>
        <taxon>Streptomyces</taxon>
    </lineage>
</organism>
<protein>
    <submittedName>
        <fullName evidence="2">Uncharacterized protein</fullName>
    </submittedName>
</protein>
<dbReference type="Proteomes" id="UP000470520">
    <property type="component" value="Unassembled WGS sequence"/>
</dbReference>
<comment type="caution">
    <text evidence="2">The sequence shown here is derived from an EMBL/GenBank/DDBJ whole genome shotgun (WGS) entry which is preliminary data.</text>
</comment>
<dbReference type="RefSeq" id="WP_164188217.1">
    <property type="nucleotide sequence ID" value="NZ_JAAGMR010000145.1"/>
</dbReference>
<accession>A0A7K3QR95</accession>
<proteinExistence type="predicted"/>
<feature type="region of interest" description="Disordered" evidence="1">
    <location>
        <begin position="33"/>
        <end position="52"/>
    </location>
</feature>
<gene>
    <name evidence="2" type="ORF">G3I21_11935</name>
</gene>
<dbReference type="EMBL" id="JAAGMR010000145">
    <property type="protein sequence ID" value="NEB92418.1"/>
    <property type="molecule type" value="Genomic_DNA"/>
</dbReference>
<dbReference type="AlphaFoldDB" id="A0A7K3QR95"/>
<dbReference type="InterPro" id="IPR046200">
    <property type="entry name" value="DUF6233"/>
</dbReference>
<evidence type="ECO:0000313" key="3">
    <source>
        <dbReference type="Proteomes" id="UP000470520"/>
    </source>
</evidence>
<dbReference type="Pfam" id="PF19746">
    <property type="entry name" value="DUF6233"/>
    <property type="match status" value="1"/>
</dbReference>
<evidence type="ECO:0000313" key="2">
    <source>
        <dbReference type="EMBL" id="NEB92418.1"/>
    </source>
</evidence>